<organism evidence="1 3">
    <name type="scientific">Pelagomonas calceolata</name>
    <dbReference type="NCBI Taxonomy" id="35677"/>
    <lineage>
        <taxon>Eukaryota</taxon>
        <taxon>Sar</taxon>
        <taxon>Stramenopiles</taxon>
        <taxon>Ochrophyta</taxon>
        <taxon>Pelagophyceae</taxon>
        <taxon>Pelagomonadales</taxon>
        <taxon>Pelagomonadaceae</taxon>
        <taxon>Pelagomonas</taxon>
    </lineage>
</organism>
<dbReference type="AlphaFoldDB" id="A0A8J2WD42"/>
<reference evidence="1" key="1">
    <citation type="submission" date="2021-11" db="EMBL/GenBank/DDBJ databases">
        <authorList>
            <consortium name="Genoscope - CEA"/>
            <person name="William W."/>
        </authorList>
    </citation>
    <scope>NUCLEOTIDE SEQUENCE</scope>
</reference>
<evidence type="ECO:0000313" key="2">
    <source>
        <dbReference type="EMBL" id="CAH0375642.1"/>
    </source>
</evidence>
<sequence>MFACNQASRIDCQFVEDIIYGVFAARSTGLRHLVDRRTSNSGWQRQIRPLGSLCCAFMPFSCARTL</sequence>
<gene>
    <name evidence="1" type="ORF">PECAL_1P01760</name>
    <name evidence="2" type="ORF">PECAL_5P01760</name>
</gene>
<proteinExistence type="predicted"/>
<evidence type="ECO:0000313" key="3">
    <source>
        <dbReference type="Proteomes" id="UP000789595"/>
    </source>
</evidence>
<accession>A0A8J2WD42</accession>
<comment type="caution">
    <text evidence="1">The sequence shown here is derived from an EMBL/GenBank/DDBJ whole genome shotgun (WGS) entry which is preliminary data.</text>
</comment>
<protein>
    <submittedName>
        <fullName evidence="1">Uncharacterized protein</fullName>
    </submittedName>
</protein>
<dbReference type="EMBL" id="CAKKNE010000005">
    <property type="protein sequence ID" value="CAH0375642.1"/>
    <property type="molecule type" value="Genomic_DNA"/>
</dbReference>
<keyword evidence="3" id="KW-1185">Reference proteome</keyword>
<name>A0A8J2WD42_9STRA</name>
<dbReference type="EMBL" id="CAKKNE010000001">
    <property type="protein sequence ID" value="CAH0363840.1"/>
    <property type="molecule type" value="Genomic_DNA"/>
</dbReference>
<dbReference type="Proteomes" id="UP000789595">
    <property type="component" value="Unassembled WGS sequence"/>
</dbReference>
<evidence type="ECO:0000313" key="1">
    <source>
        <dbReference type="EMBL" id="CAH0363840.1"/>
    </source>
</evidence>